<dbReference type="InterPro" id="IPR006664">
    <property type="entry name" value="OMP_bac"/>
</dbReference>
<dbReference type="SUPFAM" id="SSF140804">
    <property type="entry name" value="YidB-like"/>
    <property type="match status" value="1"/>
</dbReference>
<evidence type="ECO:0000256" key="4">
    <source>
        <dbReference type="PROSITE-ProRule" id="PRU00473"/>
    </source>
</evidence>
<dbReference type="Gene3D" id="1.10.10.690">
    <property type="entry name" value="YidB-like"/>
    <property type="match status" value="1"/>
</dbReference>
<protein>
    <submittedName>
        <fullName evidence="7">OmpA family protein</fullName>
    </submittedName>
</protein>
<evidence type="ECO:0000256" key="3">
    <source>
        <dbReference type="ARBA" id="ARBA00023237"/>
    </source>
</evidence>
<dbReference type="InterPro" id="IPR045372">
    <property type="entry name" value="YidB"/>
</dbReference>
<dbReference type="EMBL" id="CP071517">
    <property type="protein sequence ID" value="QSX74905.1"/>
    <property type="molecule type" value="Genomic_DNA"/>
</dbReference>
<dbReference type="InterPro" id="IPR036737">
    <property type="entry name" value="OmpA-like_sf"/>
</dbReference>
<evidence type="ECO:0000256" key="2">
    <source>
        <dbReference type="ARBA" id="ARBA00023136"/>
    </source>
</evidence>
<feature type="transmembrane region" description="Helical" evidence="5">
    <location>
        <begin position="217"/>
        <end position="236"/>
    </location>
</feature>
<proteinExistence type="predicted"/>
<dbReference type="PANTHER" id="PTHR30329:SF21">
    <property type="entry name" value="LIPOPROTEIN YIAD-RELATED"/>
    <property type="match status" value="1"/>
</dbReference>
<dbReference type="CDD" id="cd07185">
    <property type="entry name" value="OmpA_C-like"/>
    <property type="match status" value="1"/>
</dbReference>
<dbReference type="PROSITE" id="PS51123">
    <property type="entry name" value="OMPA_2"/>
    <property type="match status" value="1"/>
</dbReference>
<feature type="domain" description="OmpA-like" evidence="6">
    <location>
        <begin position="390"/>
        <end position="507"/>
    </location>
</feature>
<keyword evidence="3" id="KW-0998">Cell outer membrane</keyword>
<evidence type="ECO:0000313" key="7">
    <source>
        <dbReference type="EMBL" id="QSX74905.1"/>
    </source>
</evidence>
<organism evidence="7 8">
    <name type="scientific">Lysobacter arenosi</name>
    <dbReference type="NCBI Taxonomy" id="2795387"/>
    <lineage>
        <taxon>Bacteria</taxon>
        <taxon>Pseudomonadati</taxon>
        <taxon>Pseudomonadota</taxon>
        <taxon>Gammaproteobacteria</taxon>
        <taxon>Lysobacterales</taxon>
        <taxon>Lysobacteraceae</taxon>
        <taxon>Lysobacter</taxon>
    </lineage>
</organism>
<keyword evidence="8" id="KW-1185">Reference proteome</keyword>
<dbReference type="Gene3D" id="3.40.1520.20">
    <property type="match status" value="1"/>
</dbReference>
<sequence>MIANKRRALLAAHLNGAERNDRVQTCGLRAVNNQILSMFENIVEQASVLVGDRKKASQLVGMLVALIFNEKRGGPGGFVQAFRNANLGHLIATWLGREANCSISSNQLESVLGPALLGSMASRLALTQSTTLDATAKILPEVVGALARNGQMAHGAIVPEPLRGLVDGIGDFVGTLGQWGWGGVAAGTAAVAGGIRVVDRTAQTHSQAPRKRTSGSLIWLLLLAAFIGTLLLYLGYSRQHAASAQTEASAPVAAVVAEQVAPRFQIENVDGKVAVDGQLASEPERTRLMEALRTTFGAGNLKGDITVDTTTAPARWMDKLIALLPELKRSGIKLGFDGDKLHLDTSALPEDQRFALSQKLRADFAGLQISGLWDKAMAALSMLKGGFTSDDLVKALNLSTIYFETGSSTITGDSMETLVKAAEAIKAAPAGTRIEIGGHTDNSGDANINMAVSLERAQAVQAKLVELGVAADMLDARGFGQDKPIADNATEEGRAQNRRIEFSALKN</sequence>
<evidence type="ECO:0000256" key="5">
    <source>
        <dbReference type="SAM" id="Phobius"/>
    </source>
</evidence>
<dbReference type="Pfam" id="PF00691">
    <property type="entry name" value="OmpA"/>
    <property type="match status" value="1"/>
</dbReference>
<dbReference type="PANTHER" id="PTHR30329">
    <property type="entry name" value="STATOR ELEMENT OF FLAGELLAR MOTOR COMPLEX"/>
    <property type="match status" value="1"/>
</dbReference>
<accession>A0ABX7RAY1</accession>
<keyword evidence="2 4" id="KW-0472">Membrane</keyword>
<dbReference type="Pfam" id="PF20159">
    <property type="entry name" value="YidB"/>
    <property type="match status" value="1"/>
</dbReference>
<dbReference type="SUPFAM" id="SSF103088">
    <property type="entry name" value="OmpA-like"/>
    <property type="match status" value="1"/>
</dbReference>
<keyword evidence="5" id="KW-1133">Transmembrane helix</keyword>
<name>A0ABX7RAY1_9GAMM</name>
<dbReference type="InterPro" id="IPR027405">
    <property type="entry name" value="YidB-like"/>
</dbReference>
<evidence type="ECO:0000259" key="6">
    <source>
        <dbReference type="PROSITE" id="PS51123"/>
    </source>
</evidence>
<dbReference type="RefSeq" id="WP_207527026.1">
    <property type="nucleotide sequence ID" value="NZ_CP071517.1"/>
</dbReference>
<dbReference type="Gene3D" id="3.30.1330.60">
    <property type="entry name" value="OmpA-like domain"/>
    <property type="match status" value="1"/>
</dbReference>
<evidence type="ECO:0000256" key="1">
    <source>
        <dbReference type="ARBA" id="ARBA00004442"/>
    </source>
</evidence>
<gene>
    <name evidence="7" type="ORF">HIV01_017460</name>
</gene>
<evidence type="ECO:0000313" key="8">
    <source>
        <dbReference type="Proteomes" id="UP000663400"/>
    </source>
</evidence>
<keyword evidence="5" id="KW-0812">Transmembrane</keyword>
<dbReference type="PRINTS" id="PR01021">
    <property type="entry name" value="OMPADOMAIN"/>
</dbReference>
<comment type="subcellular location">
    <subcellularLocation>
        <location evidence="1">Cell outer membrane</location>
    </subcellularLocation>
</comment>
<dbReference type="InterPro" id="IPR006665">
    <property type="entry name" value="OmpA-like"/>
</dbReference>
<dbReference type="Proteomes" id="UP000663400">
    <property type="component" value="Chromosome"/>
</dbReference>
<reference evidence="7 8" key="1">
    <citation type="submission" date="2021-02" db="EMBL/GenBank/DDBJ databases">
        <title>Lysobacter arenosi sp. nov., isolated from soil of gangwondo yeongwol, south Korea.</title>
        <authorList>
            <person name="Kim K.R."/>
            <person name="Kim K.H."/>
            <person name="Jeon C.O."/>
        </authorList>
    </citation>
    <scope>NUCLEOTIDE SEQUENCE [LARGE SCALE GENOMIC DNA]</scope>
    <source>
        <strain evidence="7 8">R7</strain>
    </source>
</reference>
<dbReference type="InterPro" id="IPR050330">
    <property type="entry name" value="Bact_OuterMem_StrucFunc"/>
</dbReference>